<protein>
    <submittedName>
        <fullName evidence="2">Uncharacterized protein</fullName>
    </submittedName>
</protein>
<keyword evidence="3" id="KW-1185">Reference proteome</keyword>
<sequence>MPRPDSQFFSVHVMCHNSVTMSSINNLYGYLLNKEEAAKAASSMVWRYESALFVGLALLAWGLLLALLPTLLLIHALLALLGLRGLPPCIALFVTFTHDTTPVTGGR</sequence>
<gene>
    <name evidence="2" type="ORF">KY084_06845</name>
</gene>
<proteinExistence type="predicted"/>
<evidence type="ECO:0000313" key="2">
    <source>
        <dbReference type="EMBL" id="MBW4330592.1"/>
    </source>
</evidence>
<evidence type="ECO:0000313" key="3">
    <source>
        <dbReference type="Proteomes" id="UP001197214"/>
    </source>
</evidence>
<dbReference type="RefSeq" id="WP_219237715.1">
    <property type="nucleotide sequence ID" value="NZ_JAHWZX010000005.1"/>
</dbReference>
<evidence type="ECO:0000256" key="1">
    <source>
        <dbReference type="SAM" id="Phobius"/>
    </source>
</evidence>
<organism evidence="2 3">
    <name type="scientific">Stakelama flava</name>
    <dbReference type="NCBI Taxonomy" id="2860338"/>
    <lineage>
        <taxon>Bacteria</taxon>
        <taxon>Pseudomonadati</taxon>
        <taxon>Pseudomonadota</taxon>
        <taxon>Alphaproteobacteria</taxon>
        <taxon>Sphingomonadales</taxon>
        <taxon>Sphingomonadaceae</taxon>
        <taxon>Stakelama</taxon>
    </lineage>
</organism>
<comment type="caution">
    <text evidence="2">The sequence shown here is derived from an EMBL/GenBank/DDBJ whole genome shotgun (WGS) entry which is preliminary data.</text>
</comment>
<keyword evidence="1" id="KW-0812">Transmembrane</keyword>
<name>A0ABS6XK62_9SPHN</name>
<dbReference type="Proteomes" id="UP001197214">
    <property type="component" value="Unassembled WGS sequence"/>
</dbReference>
<dbReference type="EMBL" id="JAHWZX010000005">
    <property type="protein sequence ID" value="MBW4330592.1"/>
    <property type="molecule type" value="Genomic_DNA"/>
</dbReference>
<reference evidence="2 3" key="1">
    <citation type="submission" date="2021-07" db="EMBL/GenBank/DDBJ databases">
        <title>Stakelama flava sp. nov., a novel endophytic bacterium isolated from branch of Kandelia candel.</title>
        <authorList>
            <person name="Tuo L."/>
        </authorList>
    </citation>
    <scope>NUCLEOTIDE SEQUENCE [LARGE SCALE GENOMIC DNA]</scope>
    <source>
        <strain evidence="2 3">CBK3Z-3</strain>
    </source>
</reference>
<accession>A0ABS6XK62</accession>
<feature type="transmembrane region" description="Helical" evidence="1">
    <location>
        <begin position="51"/>
        <end position="74"/>
    </location>
</feature>
<keyword evidence="1" id="KW-1133">Transmembrane helix</keyword>
<keyword evidence="1" id="KW-0472">Membrane</keyword>